<dbReference type="InterPro" id="IPR046867">
    <property type="entry name" value="AldOxase/xan_DH_MoCoBD2"/>
</dbReference>
<feature type="compositionally biased region" description="Basic and acidic residues" evidence="1">
    <location>
        <begin position="343"/>
        <end position="353"/>
    </location>
</feature>
<dbReference type="InterPro" id="IPR008274">
    <property type="entry name" value="AldOxase/xan_DH_MoCoBD1"/>
</dbReference>
<evidence type="ECO:0000313" key="4">
    <source>
        <dbReference type="Proteomes" id="UP000433652"/>
    </source>
</evidence>
<dbReference type="PANTHER" id="PTHR47495">
    <property type="entry name" value="ALDEHYDE DEHYDROGENASE"/>
    <property type="match status" value="1"/>
</dbReference>
<dbReference type="AlphaFoldDB" id="A0A6I4SSU0"/>
<dbReference type="RefSeq" id="WP_328598107.1">
    <property type="nucleotide sequence ID" value="NZ_WTYM01000032.1"/>
</dbReference>
<evidence type="ECO:0000259" key="2">
    <source>
        <dbReference type="SMART" id="SM01008"/>
    </source>
</evidence>
<dbReference type="Pfam" id="PF20256">
    <property type="entry name" value="MoCoBD_2"/>
    <property type="match status" value="2"/>
</dbReference>
<dbReference type="InterPro" id="IPR006311">
    <property type="entry name" value="TAT_signal"/>
</dbReference>
<proteinExistence type="predicted"/>
<organism evidence="3 4">
    <name type="scientific">Croceibacterium salegens</name>
    <dbReference type="NCBI Taxonomy" id="1737568"/>
    <lineage>
        <taxon>Bacteria</taxon>
        <taxon>Pseudomonadati</taxon>
        <taxon>Pseudomonadota</taxon>
        <taxon>Alphaproteobacteria</taxon>
        <taxon>Sphingomonadales</taxon>
        <taxon>Erythrobacteraceae</taxon>
        <taxon>Croceibacterium</taxon>
    </lineage>
</organism>
<feature type="domain" description="Aldehyde oxidase/xanthine dehydrogenase a/b hammerhead" evidence="2">
    <location>
        <begin position="243"/>
        <end position="321"/>
    </location>
</feature>
<comment type="caution">
    <text evidence="3">The sequence shown here is derived from an EMBL/GenBank/DDBJ whole genome shotgun (WGS) entry which is preliminary data.</text>
</comment>
<dbReference type="InterPro" id="IPR012368">
    <property type="entry name" value="OxRdtase_Mopterin-bd_su_IorB"/>
</dbReference>
<dbReference type="SUPFAM" id="SSF56003">
    <property type="entry name" value="Molybdenum cofactor-binding domain"/>
    <property type="match status" value="2"/>
</dbReference>
<dbReference type="Gene3D" id="3.30.365.10">
    <property type="entry name" value="Aldehyde oxidase/xanthine dehydrogenase, molybdopterin binding domain"/>
    <property type="match status" value="3"/>
</dbReference>
<evidence type="ECO:0000256" key="1">
    <source>
        <dbReference type="SAM" id="MobiDB-lite"/>
    </source>
</evidence>
<dbReference type="SMART" id="SM01008">
    <property type="entry name" value="Ald_Xan_dh_C"/>
    <property type="match status" value="1"/>
</dbReference>
<evidence type="ECO:0000313" key="3">
    <source>
        <dbReference type="EMBL" id="MXO59014.1"/>
    </source>
</evidence>
<dbReference type="GO" id="GO:0016491">
    <property type="term" value="F:oxidoreductase activity"/>
    <property type="evidence" value="ECO:0007669"/>
    <property type="project" value="InterPro"/>
</dbReference>
<feature type="region of interest" description="Disordered" evidence="1">
    <location>
        <begin position="332"/>
        <end position="353"/>
    </location>
</feature>
<dbReference type="InterPro" id="IPR037165">
    <property type="entry name" value="AldOxase/xan_DH_Mopterin-bd_sf"/>
</dbReference>
<name>A0A6I4SSU0_9SPHN</name>
<dbReference type="PROSITE" id="PS51318">
    <property type="entry name" value="TAT"/>
    <property type="match status" value="1"/>
</dbReference>
<gene>
    <name evidence="3" type="ORF">GRI89_05615</name>
</gene>
<dbReference type="Gene3D" id="3.90.1170.50">
    <property type="entry name" value="Aldehyde oxidase/xanthine dehydrogenase, a/b hammerhead"/>
    <property type="match status" value="1"/>
</dbReference>
<dbReference type="Pfam" id="PF02738">
    <property type="entry name" value="MoCoBD_1"/>
    <property type="match status" value="1"/>
</dbReference>
<keyword evidence="4" id="KW-1185">Reference proteome</keyword>
<accession>A0A6I4SSU0</accession>
<dbReference type="PANTHER" id="PTHR47495:SF2">
    <property type="entry name" value="ALDEHYDE DEHYDROGENASE"/>
    <property type="match status" value="1"/>
</dbReference>
<reference evidence="3 4" key="1">
    <citation type="submission" date="2019-12" db="EMBL/GenBank/DDBJ databases">
        <title>Genomic-based taxomic classification of the family Erythrobacteraceae.</title>
        <authorList>
            <person name="Xu L."/>
        </authorList>
    </citation>
    <scope>NUCLEOTIDE SEQUENCE [LARGE SCALE GENOMIC DNA]</scope>
    <source>
        <strain evidence="3 4">MCCC 1K01500</strain>
    </source>
</reference>
<dbReference type="PIRSF" id="PIRSF036389">
    <property type="entry name" value="IOR_B"/>
    <property type="match status" value="1"/>
</dbReference>
<protein>
    <submittedName>
        <fullName evidence="3">Molybdopterin-dependent oxidoreductase</fullName>
    </submittedName>
</protein>
<dbReference type="EMBL" id="WTYM01000032">
    <property type="protein sequence ID" value="MXO59014.1"/>
    <property type="molecule type" value="Genomic_DNA"/>
</dbReference>
<dbReference type="Proteomes" id="UP000433652">
    <property type="component" value="Unassembled WGS sequence"/>
</dbReference>
<dbReference type="InterPro" id="IPR052516">
    <property type="entry name" value="N-heterocyclic_Hydroxylase"/>
</dbReference>
<dbReference type="InterPro" id="IPR000674">
    <property type="entry name" value="Ald_Oxase/Xan_DH_a/b"/>
</dbReference>
<sequence>MRVSRRGLIAGAAVGGGLLVAWSLFPRRYGAQLPTGPGEQAFGAWLTIGEDGVITVAVPQLEMGQGVTTLLPQVVAMELGADWRQVAAVPAPVSGAYANLPLAAKWSPLWRPEIAALADEPDDLLLRRWAEDESFTLTADGTTLAAYEMPCREAAASARAMLCMAAADRWDVDWEECDTSAGLVTHQDKRATFGELAAEAAEYDPPSRPPLRTDDMSETSARFLDSEDLQTDYPRLDLPSKVDGSHQFAGDVRLPDMAYAAIRHGPLSRAELSSFDKRAAAGTPGLLNVVKGKRWIAAVAETWWAAEQALGALAPRFQVANPLESDRIAGALDDGVRNGKPQRVAERGEGDGEMTKPSLALRYDVLPAAHGAIETASCTARLADGRLELWLASQAPEAARKAAAKALGMSSHDVVLYPMPAGGSFDSRLEHDHAIEAALIAREAGRPVQLVWSRWQEHLMERPRPPVSAVLSARLGESGYIDTFRARLAVPPAAQEFGRRLFDNRTTWAAIDDVEDETDPMVLEGLMPAYSIPNVAIDQVPVRIGLPSGRLRGNAHGYTAFMVESFVDEVAHRHEQEPLAFRMSMLGGSPRLAQCLQAAAQLGGWGGGEGGSGQGIACHRMGDAESGGHIALVATAGAGEGGVRVSKLFAAVDIGRVVNRDIALQQIEGGLIYGLGLALSSAAEYERGLPVNGRLAALQLPTLEDCPEITIQLIDSEAPPFDPGEIGVPPVAPAVANALFSATGLRLRHLPLLSGSL</sequence>